<organism evidence="2 3">
    <name type="scientific">Malassezia pachydermatis</name>
    <dbReference type="NCBI Taxonomy" id="77020"/>
    <lineage>
        <taxon>Eukaryota</taxon>
        <taxon>Fungi</taxon>
        <taxon>Dikarya</taxon>
        <taxon>Basidiomycota</taxon>
        <taxon>Ustilaginomycotina</taxon>
        <taxon>Malasseziomycetes</taxon>
        <taxon>Malasseziales</taxon>
        <taxon>Malasseziaceae</taxon>
        <taxon>Malassezia</taxon>
    </lineage>
</organism>
<feature type="compositionally biased region" description="Basic and acidic residues" evidence="1">
    <location>
        <begin position="52"/>
        <end position="66"/>
    </location>
</feature>
<name>A0A0M9VQU7_9BASI</name>
<accession>A0A0M9VQU7</accession>
<dbReference type="STRING" id="77020.A0A0M9VQU7"/>
<dbReference type="Proteomes" id="UP000037751">
    <property type="component" value="Unassembled WGS sequence"/>
</dbReference>
<dbReference type="AlphaFoldDB" id="A0A0M9VQU7"/>
<proteinExistence type="predicted"/>
<dbReference type="OrthoDB" id="2107166at2759"/>
<dbReference type="RefSeq" id="XP_017993387.1">
    <property type="nucleotide sequence ID" value="XM_018137001.1"/>
</dbReference>
<keyword evidence="3" id="KW-1185">Reference proteome</keyword>
<evidence type="ECO:0000313" key="3">
    <source>
        <dbReference type="Proteomes" id="UP000037751"/>
    </source>
</evidence>
<protein>
    <submittedName>
        <fullName evidence="2">Uncharacterized protein</fullName>
    </submittedName>
</protein>
<dbReference type="VEuPathDB" id="FungiDB:Malapachy_2512"/>
<sequence>MEKSNDDTPLIDLTVEQVEPETLQFFPGERAHPSQGIPMGHMGESGLDDLLEWQRKQRGQDVDLPRRQRPQPSTRQSQRKIATEKVEEMWRPNIRTLGARKSDRSSSLMLFDADQDESPMESHPSATRPPLTQPHSSTSSSKFSDFLRGPLPNPGAAANWVRPIHDSLPENAPHPRTTVSSNHIFSDLISGRVRMEDAVNAAMHEIRHATSTWNSKRRDNAQVLPM</sequence>
<dbReference type="EMBL" id="LGAV01000002">
    <property type="protein sequence ID" value="KOS15755.1"/>
    <property type="molecule type" value="Genomic_DNA"/>
</dbReference>
<feature type="region of interest" description="Disordered" evidence="1">
    <location>
        <begin position="114"/>
        <end position="151"/>
    </location>
</feature>
<dbReference type="GeneID" id="28728876"/>
<comment type="caution">
    <text evidence="2">The sequence shown here is derived from an EMBL/GenBank/DDBJ whole genome shotgun (WGS) entry which is preliminary data.</text>
</comment>
<evidence type="ECO:0000313" key="2">
    <source>
        <dbReference type="EMBL" id="KOS15755.1"/>
    </source>
</evidence>
<evidence type="ECO:0000256" key="1">
    <source>
        <dbReference type="SAM" id="MobiDB-lite"/>
    </source>
</evidence>
<feature type="region of interest" description="Disordered" evidence="1">
    <location>
        <begin position="28"/>
        <end position="87"/>
    </location>
</feature>
<reference evidence="2 3" key="1">
    <citation type="submission" date="2015-07" db="EMBL/GenBank/DDBJ databases">
        <title>Draft Genome Sequence of Malassezia furfur CBS1878 and Malassezia pachydermatis CBS1879.</title>
        <authorList>
            <person name="Triana S."/>
            <person name="Ohm R."/>
            <person name="Gonzalez A."/>
            <person name="DeCock H."/>
            <person name="Restrepo S."/>
            <person name="Celis A."/>
        </authorList>
    </citation>
    <scope>NUCLEOTIDE SEQUENCE [LARGE SCALE GENOMIC DNA]</scope>
    <source>
        <strain evidence="2 3">CBS 1879</strain>
    </source>
</reference>
<gene>
    <name evidence="2" type="ORF">Malapachy_2512</name>
</gene>